<reference evidence="1 2" key="1">
    <citation type="journal article" date="2021" name="Genome Biol.">
        <title>AFLAP: assembly-free linkage analysis pipeline using k-mers from genome sequencing data.</title>
        <authorList>
            <person name="Fletcher K."/>
            <person name="Zhang L."/>
            <person name="Gil J."/>
            <person name="Han R."/>
            <person name="Cavanaugh K."/>
            <person name="Michelmore R."/>
        </authorList>
    </citation>
    <scope>NUCLEOTIDE SEQUENCE [LARGE SCALE GENOMIC DNA]</scope>
    <source>
        <strain evidence="1 2">SF5</strain>
    </source>
</reference>
<evidence type="ECO:0000313" key="1">
    <source>
        <dbReference type="EMBL" id="TDH64877.1"/>
    </source>
</evidence>
<sequence>MLIGAISVKALEFWQLLPPTSREKLQPGLQDLIAQVTDAFVPPDLRERLRDQLYALKQKSCPTLKIYI</sequence>
<dbReference type="GeneID" id="94351074"/>
<name>A0A976IAP4_BRELC</name>
<keyword evidence="2" id="KW-1185">Reference proteome</keyword>
<evidence type="ECO:0000313" key="2">
    <source>
        <dbReference type="Proteomes" id="UP000294530"/>
    </source>
</evidence>
<dbReference type="EMBL" id="SHOA02000220">
    <property type="protein sequence ID" value="TDH64877.1"/>
    <property type="molecule type" value="Genomic_DNA"/>
</dbReference>
<dbReference type="Proteomes" id="UP000294530">
    <property type="component" value="Unassembled WGS sequence"/>
</dbReference>
<organism evidence="1 2">
    <name type="scientific">Bremia lactucae</name>
    <name type="common">Lettuce downy mildew</name>
    <dbReference type="NCBI Taxonomy" id="4779"/>
    <lineage>
        <taxon>Eukaryota</taxon>
        <taxon>Sar</taxon>
        <taxon>Stramenopiles</taxon>
        <taxon>Oomycota</taxon>
        <taxon>Peronosporomycetes</taxon>
        <taxon>Peronosporales</taxon>
        <taxon>Peronosporaceae</taxon>
        <taxon>Bremia</taxon>
    </lineage>
</organism>
<dbReference type="OrthoDB" id="77494at2759"/>
<accession>A0A976IAP4</accession>
<protein>
    <submittedName>
        <fullName evidence="1">Uncharacterized protein</fullName>
    </submittedName>
</protein>
<proteinExistence type="predicted"/>
<dbReference type="KEGG" id="blac:94351074"/>
<comment type="caution">
    <text evidence="1">The sequence shown here is derived from an EMBL/GenBank/DDBJ whole genome shotgun (WGS) entry which is preliminary data.</text>
</comment>
<dbReference type="AlphaFoldDB" id="A0A976IAP4"/>
<dbReference type="RefSeq" id="XP_067814376.1">
    <property type="nucleotide sequence ID" value="XM_067965403.1"/>
</dbReference>
<gene>
    <name evidence="1" type="ORF">CCR75_007342</name>
</gene>